<reference evidence="2 3" key="1">
    <citation type="journal article" date="2016" name="Mol. Biol. Evol.">
        <title>Comparative Genomics of Early-Diverging Mushroom-Forming Fungi Provides Insights into the Origins of Lignocellulose Decay Capabilities.</title>
        <authorList>
            <person name="Nagy L.G."/>
            <person name="Riley R."/>
            <person name="Tritt A."/>
            <person name="Adam C."/>
            <person name="Daum C."/>
            <person name="Floudas D."/>
            <person name="Sun H."/>
            <person name="Yadav J.S."/>
            <person name="Pangilinan J."/>
            <person name="Larsson K.H."/>
            <person name="Matsuura K."/>
            <person name="Barry K."/>
            <person name="Labutti K."/>
            <person name="Kuo R."/>
            <person name="Ohm R.A."/>
            <person name="Bhattacharya S.S."/>
            <person name="Shirouzu T."/>
            <person name="Yoshinaga Y."/>
            <person name="Martin F.M."/>
            <person name="Grigoriev I.V."/>
            <person name="Hibbett D.S."/>
        </authorList>
    </citation>
    <scope>NUCLEOTIDE SEQUENCE [LARGE SCALE GENOMIC DNA]</scope>
    <source>
        <strain evidence="2 3">HHB12029</strain>
    </source>
</reference>
<feature type="compositionally biased region" description="Low complexity" evidence="1">
    <location>
        <begin position="325"/>
        <end position="334"/>
    </location>
</feature>
<accession>A0A165PNK5</accession>
<feature type="compositionally biased region" description="Low complexity" evidence="1">
    <location>
        <begin position="341"/>
        <end position="358"/>
    </location>
</feature>
<feature type="compositionally biased region" description="Polar residues" evidence="1">
    <location>
        <begin position="243"/>
        <end position="252"/>
    </location>
</feature>
<feature type="region of interest" description="Disordered" evidence="1">
    <location>
        <begin position="452"/>
        <end position="535"/>
    </location>
</feature>
<proteinExistence type="predicted"/>
<feature type="compositionally biased region" description="Polar residues" evidence="1">
    <location>
        <begin position="274"/>
        <end position="295"/>
    </location>
</feature>
<sequence>MAPQPTPFPEYVVNLTLQHLIPPGVSPIPSHLLSSALTQRHNLLQLEPIDPAYYAWPVTDGLEATHSPDPAQVVQALESLNESSALGLEALQDLSFPIRYAPSPPGAPKALVHVPLPGKYHNAQQLVLVFAWDETEGEDDGAWKFHDMRLFLGGHDPADAGFATLDDAMAISAPDADADDSPDSLNSGSSDAYWNGYTASNGSGRATSYSPTTGEGDDEDAYWARYEQTSMSVSPAPPPKTNGVVNGTGRPTVSPSAALARLEAVAAAQQDQLTSSPITHLRPLQSQSHSRTRTPSPHVPPLITSSPPSAHPEIDLSSPLVQPRNLSPQNLASPSLPPAPSGTTPLTLLPSPTQPSSSHLHHHASTPLGLTLNLGTPPPSLPTVSAPLPTSPSIVQHPVVLVDVKGKGRAHISTARDSAEGCALAINLNPSSAGGSEPLSALSMSSAASRQSSLSQLLQSSAAGNAHIPSPVSPPPSRANSGSTGNGPASSTSPNSVQYYYPSSAALQRRGSHPLATSHTASSSVSSVSSASASNAELDAGMGEMVRGMFRMWRASRPAGQQGTEEEFVTFVAGALGRQPGA</sequence>
<feature type="compositionally biased region" description="Low complexity" evidence="1">
    <location>
        <begin position="452"/>
        <end position="463"/>
    </location>
</feature>
<evidence type="ECO:0000313" key="3">
    <source>
        <dbReference type="Proteomes" id="UP000077266"/>
    </source>
</evidence>
<feature type="region of interest" description="Disordered" evidence="1">
    <location>
        <begin position="173"/>
        <end position="195"/>
    </location>
</feature>
<protein>
    <submittedName>
        <fullName evidence="2">Uncharacterized protein</fullName>
    </submittedName>
</protein>
<dbReference type="EMBL" id="KV425888">
    <property type="protein sequence ID" value="KZW02429.1"/>
    <property type="molecule type" value="Genomic_DNA"/>
</dbReference>
<feature type="compositionally biased region" description="Low complexity" evidence="1">
    <location>
        <begin position="365"/>
        <end position="375"/>
    </location>
</feature>
<feature type="compositionally biased region" description="Polar residues" evidence="1">
    <location>
        <begin position="185"/>
        <end position="195"/>
    </location>
</feature>
<feature type="region of interest" description="Disordered" evidence="1">
    <location>
        <begin position="274"/>
        <end position="376"/>
    </location>
</feature>
<feature type="compositionally biased region" description="Polar residues" evidence="1">
    <location>
        <begin position="478"/>
        <end position="498"/>
    </location>
</feature>
<gene>
    <name evidence="2" type="ORF">EXIGLDRAFT_829313</name>
</gene>
<dbReference type="InParanoid" id="A0A165PNK5"/>
<feature type="region of interest" description="Disordered" evidence="1">
    <location>
        <begin position="229"/>
        <end position="252"/>
    </location>
</feature>
<name>A0A165PNK5_EXIGL</name>
<dbReference type="Proteomes" id="UP000077266">
    <property type="component" value="Unassembled WGS sequence"/>
</dbReference>
<organism evidence="2 3">
    <name type="scientific">Exidia glandulosa HHB12029</name>
    <dbReference type="NCBI Taxonomy" id="1314781"/>
    <lineage>
        <taxon>Eukaryota</taxon>
        <taxon>Fungi</taxon>
        <taxon>Dikarya</taxon>
        <taxon>Basidiomycota</taxon>
        <taxon>Agaricomycotina</taxon>
        <taxon>Agaricomycetes</taxon>
        <taxon>Auriculariales</taxon>
        <taxon>Exidiaceae</taxon>
        <taxon>Exidia</taxon>
    </lineage>
</organism>
<keyword evidence="3" id="KW-1185">Reference proteome</keyword>
<evidence type="ECO:0000313" key="2">
    <source>
        <dbReference type="EMBL" id="KZW02429.1"/>
    </source>
</evidence>
<feature type="compositionally biased region" description="Low complexity" evidence="1">
    <location>
        <begin position="516"/>
        <end position="534"/>
    </location>
</feature>
<dbReference type="STRING" id="1314781.A0A165PNK5"/>
<evidence type="ECO:0000256" key="1">
    <source>
        <dbReference type="SAM" id="MobiDB-lite"/>
    </source>
</evidence>
<dbReference type="AlphaFoldDB" id="A0A165PNK5"/>
<dbReference type="OrthoDB" id="2270193at2759"/>